<dbReference type="Pfam" id="PF12937">
    <property type="entry name" value="F-box-like"/>
    <property type="match status" value="1"/>
</dbReference>
<evidence type="ECO:0000313" key="2">
    <source>
        <dbReference type="EMBL" id="KAK6331619.1"/>
    </source>
</evidence>
<comment type="caution">
    <text evidence="2">The sequence shown here is derived from an EMBL/GenBank/DDBJ whole genome shotgun (WGS) entry which is preliminary data.</text>
</comment>
<evidence type="ECO:0000313" key="3">
    <source>
        <dbReference type="Proteomes" id="UP001313282"/>
    </source>
</evidence>
<feature type="domain" description="F-box" evidence="1">
    <location>
        <begin position="1"/>
        <end position="45"/>
    </location>
</feature>
<dbReference type="Gene3D" id="1.20.1280.50">
    <property type="match status" value="1"/>
</dbReference>
<gene>
    <name evidence="2" type="ORF">TWF718_002168</name>
</gene>
<name>A0AAN8RB78_9PEZI</name>
<dbReference type="InterPro" id="IPR001810">
    <property type="entry name" value="F-box_dom"/>
</dbReference>
<dbReference type="Proteomes" id="UP001313282">
    <property type="component" value="Unassembled WGS sequence"/>
</dbReference>
<dbReference type="EMBL" id="JAVHNR010000010">
    <property type="protein sequence ID" value="KAK6331619.1"/>
    <property type="molecule type" value="Genomic_DNA"/>
</dbReference>
<keyword evidence="3" id="KW-1185">Reference proteome</keyword>
<protein>
    <recommendedName>
        <fullName evidence="1">F-box domain-containing protein</fullName>
    </recommendedName>
</protein>
<dbReference type="AlphaFoldDB" id="A0AAN8RB78"/>
<organism evidence="2 3">
    <name type="scientific">Orbilia javanica</name>
    <dbReference type="NCBI Taxonomy" id="47235"/>
    <lineage>
        <taxon>Eukaryota</taxon>
        <taxon>Fungi</taxon>
        <taxon>Dikarya</taxon>
        <taxon>Ascomycota</taxon>
        <taxon>Pezizomycotina</taxon>
        <taxon>Orbiliomycetes</taxon>
        <taxon>Orbiliales</taxon>
        <taxon>Orbiliaceae</taxon>
        <taxon>Orbilia</taxon>
    </lineage>
</organism>
<dbReference type="SUPFAM" id="SSF81383">
    <property type="entry name" value="F-box domain"/>
    <property type="match status" value="1"/>
</dbReference>
<sequence length="301" mass="34423">MTASVIPGETLIQIFNYLKEEDLRHVMRVCRRWRIFAGVRLFKELRVQHILGKCSYSPTFSNIVEDSAHVKLLHLELKSTDGIPRDEAVLGIVKSIQPFSNVRSFSYDDRGLGYLDASPWSVLWKVLDHAITSMPFLVSLSINHVMTNHAWRLYGSCDGWTGPNTPPRRPPNLKEIQVGLVIDGTNVKAVDRFFMRLFATFDKAESLISDVLLRWPTRGFQVYSDKTGKVPYIWRFRNTNRSDLTDSEKSSLPTDLILVDFSKVVMSMNDLKDFSTLSSQLNAAIRESYNSTQEFLKIITP</sequence>
<dbReference type="PROSITE" id="PS50181">
    <property type="entry name" value="FBOX"/>
    <property type="match status" value="1"/>
</dbReference>
<evidence type="ECO:0000259" key="1">
    <source>
        <dbReference type="PROSITE" id="PS50181"/>
    </source>
</evidence>
<reference evidence="2 3" key="1">
    <citation type="submission" date="2019-10" db="EMBL/GenBank/DDBJ databases">
        <authorList>
            <person name="Palmer J.M."/>
        </authorList>
    </citation>
    <scope>NUCLEOTIDE SEQUENCE [LARGE SCALE GENOMIC DNA]</scope>
    <source>
        <strain evidence="2 3">TWF718</strain>
    </source>
</reference>
<proteinExistence type="predicted"/>
<accession>A0AAN8RB78</accession>
<dbReference type="InterPro" id="IPR036047">
    <property type="entry name" value="F-box-like_dom_sf"/>
</dbReference>